<dbReference type="Pfam" id="PF07686">
    <property type="entry name" value="V-set"/>
    <property type="match status" value="1"/>
</dbReference>
<dbReference type="PROSITE" id="PS51800">
    <property type="entry name" value="ZF_CHHC_U11_48K"/>
    <property type="match status" value="1"/>
</dbReference>
<dbReference type="Pfam" id="PF05253">
    <property type="entry name" value="zf-U11-48K"/>
    <property type="match status" value="1"/>
</dbReference>
<feature type="compositionally biased region" description="Low complexity" evidence="6">
    <location>
        <begin position="609"/>
        <end position="625"/>
    </location>
</feature>
<proteinExistence type="predicted"/>
<dbReference type="InterPro" id="IPR036179">
    <property type="entry name" value="Ig-like_dom_sf"/>
</dbReference>
<feature type="region of interest" description="Disordered" evidence="6">
    <location>
        <begin position="258"/>
        <end position="277"/>
    </location>
</feature>
<feature type="compositionally biased region" description="Gly residues" evidence="6">
    <location>
        <begin position="701"/>
        <end position="710"/>
    </location>
</feature>
<feature type="compositionally biased region" description="Basic and acidic residues" evidence="6">
    <location>
        <begin position="735"/>
        <end position="747"/>
    </location>
</feature>
<feature type="compositionally biased region" description="Low complexity" evidence="6">
    <location>
        <begin position="760"/>
        <end position="787"/>
    </location>
</feature>
<protein>
    <submittedName>
        <fullName evidence="9">Collagen alpha-1(I) chain-like</fullName>
    </submittedName>
</protein>
<keyword evidence="10" id="KW-1185">Reference proteome</keyword>
<dbReference type="CDD" id="cd00096">
    <property type="entry name" value="Ig"/>
    <property type="match status" value="1"/>
</dbReference>
<comment type="subcellular location">
    <subcellularLocation>
        <location evidence="1">Secreted</location>
        <location evidence="1">Extracellular space</location>
        <location evidence="1">Extracellular matrix</location>
    </subcellularLocation>
</comment>
<evidence type="ECO:0000256" key="4">
    <source>
        <dbReference type="ARBA" id="ARBA00022771"/>
    </source>
</evidence>
<gene>
    <name evidence="9" type="ORF">DAT39_004550</name>
</gene>
<evidence type="ECO:0000256" key="2">
    <source>
        <dbReference type="ARBA" id="ARBA00022530"/>
    </source>
</evidence>
<evidence type="ECO:0000256" key="1">
    <source>
        <dbReference type="ARBA" id="ARBA00004498"/>
    </source>
</evidence>
<evidence type="ECO:0000256" key="3">
    <source>
        <dbReference type="ARBA" id="ARBA00022723"/>
    </source>
</evidence>
<feature type="domain" description="Ig-like" evidence="7">
    <location>
        <begin position="950"/>
        <end position="1070"/>
    </location>
</feature>
<dbReference type="AlphaFoldDB" id="A0A8J4X8J5"/>
<dbReference type="GO" id="GO:0005615">
    <property type="term" value="C:extracellular space"/>
    <property type="evidence" value="ECO:0007669"/>
    <property type="project" value="TreeGrafter"/>
</dbReference>
<keyword evidence="2" id="KW-0272">Extracellular matrix</keyword>
<keyword evidence="2" id="KW-0964">Secreted</keyword>
<dbReference type="InterPro" id="IPR050149">
    <property type="entry name" value="Collagen_superfamily"/>
</dbReference>
<keyword evidence="4" id="KW-0863">Zinc-finger</keyword>
<feature type="compositionally biased region" description="Low complexity" evidence="6">
    <location>
        <begin position="658"/>
        <end position="688"/>
    </location>
</feature>
<feature type="domain" description="CHHC U11-48K-type" evidence="8">
    <location>
        <begin position="51"/>
        <end position="78"/>
    </location>
</feature>
<name>A0A8J4X8J5_CLAMG</name>
<dbReference type="SUPFAM" id="SSF48726">
    <property type="entry name" value="Immunoglobulin"/>
    <property type="match status" value="1"/>
</dbReference>
<dbReference type="PANTHER" id="PTHR24023:SF1082">
    <property type="entry name" value="COLLAGEN TRIPLE HELIX REPEAT"/>
    <property type="match status" value="1"/>
</dbReference>
<keyword evidence="3" id="KW-0479">Metal-binding</keyword>
<feature type="region of interest" description="Disordered" evidence="6">
    <location>
        <begin position="848"/>
        <end position="959"/>
    </location>
</feature>
<evidence type="ECO:0000313" key="9">
    <source>
        <dbReference type="EMBL" id="KAF5905699.1"/>
    </source>
</evidence>
<evidence type="ECO:0000259" key="8">
    <source>
        <dbReference type="PROSITE" id="PS51800"/>
    </source>
</evidence>
<sequence>MSEFDSSEALQGRLATLHQLTEFSQSCRTQLTELLDELGWSWENYSSQDKLVVCPHDPNHTVPSRTMESHKATCLLTQLGYSKEEQAEMYDTSVCYEKANIPSIKLDKDAQHQVILQARASAPPIQSTGNYCQKDYSTEPADVPQNHKRAICDLTAADRLALYDHVIQEAIQQSAKTSNNEDLYVDLVSKLNKDEEKSGPKSHLEVLAEMRDYRRRRQSYRAKNVHITKKSYTEIIREVIDVHSGELARLWQAEKVEEEKTSQHSHRRLPDKGRSASVESRESHVQVFVTQLRKGWIVEEPGEGSAALHGFLSTAGPALCMRFGNAVKKSHIHAALRSHCPNGKPVSGEKGCFQWELRTSLNPEQEGPLAMGGSRVKVKAVYLGFVLLLCCMLHSNAQEEYSGTQSGEDHTYEGSLVNVYEGESGDPQPGVTMITEETYPYESTTESYNYAKEVTTLTTHVPYGANAHLGEEGPTECDCEPGEPGFAGFPGPKGSVGPQGKQGFPGLQGREGYKGTKGVRGRVGDPGPEGEPGPDGEDGESGFSGAMGLPGLPGDPGERGELGLKGEIGLEGPRGGVGLSGEIGLEGPIGLPGTVGGKGIKGSRGKLGKQGPQGPQGPKGQTGAPGFPGDVGEQGYTGYPGIPGDRGVPGTKGDKGISGLPGSDGESGDDGPIGVPGIEGPPGTLGPKGLKGEPGSRGRPGRVGAGGSQGESGDSGIPGKPGPKGLKGPTGAKGETGEDGMKGEVGRKGQKGVKGGKQGVKGYVGTIGPVGRVGPPGIPGPRGDTGPAGDMGVKGRSGPKGNPGEPGPSLSDEQVLQLCRGVVSAQISQYASSIRAKCSQGCPINNRTLIGPPGLQGPPGSRGKSGKAGKAGAKGARGPQGVTGLEGQKGAQGDRGAKGQKGQKGDPGQGLPGQDGHQGPRGLPGHPGVPKDGLDGPQGPRGFPGPVGQPGVGVRSNDSSAVRLTRSNCGEDALLKCLAPSKPGVQYRLVIWYKVNYNPSRKLTGLVMKNLTHHNNVVQRYEGVERDLKLLEDSQSLIVPNVTLQDAGTYLCMLLAPVGHQIEEGQIQLTVY</sequence>
<evidence type="ECO:0000256" key="5">
    <source>
        <dbReference type="ARBA" id="ARBA00022833"/>
    </source>
</evidence>
<feature type="compositionally biased region" description="Low complexity" evidence="6">
    <location>
        <begin position="714"/>
        <end position="733"/>
    </location>
</feature>
<evidence type="ECO:0000259" key="7">
    <source>
        <dbReference type="PROSITE" id="PS50835"/>
    </source>
</evidence>
<dbReference type="GO" id="GO:0031012">
    <property type="term" value="C:extracellular matrix"/>
    <property type="evidence" value="ECO:0007669"/>
    <property type="project" value="TreeGrafter"/>
</dbReference>
<dbReference type="InterPro" id="IPR013106">
    <property type="entry name" value="Ig_V-set"/>
</dbReference>
<feature type="region of interest" description="Disordered" evidence="6">
    <location>
        <begin position="495"/>
        <end position="575"/>
    </location>
</feature>
<feature type="non-terminal residue" evidence="9">
    <location>
        <position position="1072"/>
    </location>
</feature>
<dbReference type="InterPro" id="IPR008160">
    <property type="entry name" value="Collagen"/>
</dbReference>
<dbReference type="InterPro" id="IPR022776">
    <property type="entry name" value="TRM13/UPF0224_CHHC_Znf_dom"/>
</dbReference>
<keyword evidence="5" id="KW-0862">Zinc</keyword>
<evidence type="ECO:0000256" key="6">
    <source>
        <dbReference type="SAM" id="MobiDB-lite"/>
    </source>
</evidence>
<dbReference type="Pfam" id="PF01391">
    <property type="entry name" value="Collagen"/>
    <property type="match status" value="2"/>
</dbReference>
<dbReference type="Gene3D" id="2.60.40.10">
    <property type="entry name" value="Immunoglobulins"/>
    <property type="match status" value="1"/>
</dbReference>
<accession>A0A8J4X8J5</accession>
<evidence type="ECO:0000313" key="10">
    <source>
        <dbReference type="Proteomes" id="UP000727407"/>
    </source>
</evidence>
<dbReference type="Proteomes" id="UP000727407">
    <property type="component" value="Unassembled WGS sequence"/>
</dbReference>
<dbReference type="InterPro" id="IPR007110">
    <property type="entry name" value="Ig-like_dom"/>
</dbReference>
<feature type="compositionally biased region" description="Low complexity" evidence="6">
    <location>
        <begin position="858"/>
        <end position="880"/>
    </location>
</feature>
<dbReference type="PROSITE" id="PS50835">
    <property type="entry name" value="IG_LIKE"/>
    <property type="match status" value="1"/>
</dbReference>
<dbReference type="OrthoDB" id="69229at2759"/>
<dbReference type="GO" id="GO:0008270">
    <property type="term" value="F:zinc ion binding"/>
    <property type="evidence" value="ECO:0007669"/>
    <property type="project" value="UniProtKB-KW"/>
</dbReference>
<dbReference type="InterPro" id="IPR013783">
    <property type="entry name" value="Ig-like_fold"/>
</dbReference>
<dbReference type="EMBL" id="QNUK01000040">
    <property type="protein sequence ID" value="KAF5905699.1"/>
    <property type="molecule type" value="Genomic_DNA"/>
</dbReference>
<comment type="caution">
    <text evidence="9">The sequence shown here is derived from an EMBL/GenBank/DDBJ whole genome shotgun (WGS) entry which is preliminary data.</text>
</comment>
<dbReference type="PANTHER" id="PTHR24023">
    <property type="entry name" value="COLLAGEN ALPHA"/>
    <property type="match status" value="1"/>
</dbReference>
<organism evidence="9 10">
    <name type="scientific">Clarias magur</name>
    <name type="common">Asian catfish</name>
    <name type="synonym">Macropteronotus magur</name>
    <dbReference type="NCBI Taxonomy" id="1594786"/>
    <lineage>
        <taxon>Eukaryota</taxon>
        <taxon>Metazoa</taxon>
        <taxon>Chordata</taxon>
        <taxon>Craniata</taxon>
        <taxon>Vertebrata</taxon>
        <taxon>Euteleostomi</taxon>
        <taxon>Actinopterygii</taxon>
        <taxon>Neopterygii</taxon>
        <taxon>Teleostei</taxon>
        <taxon>Ostariophysi</taxon>
        <taxon>Siluriformes</taxon>
        <taxon>Clariidae</taxon>
        <taxon>Clarias</taxon>
    </lineage>
</organism>
<feature type="compositionally biased region" description="Low complexity" evidence="6">
    <location>
        <begin position="937"/>
        <end position="946"/>
    </location>
</feature>
<feature type="region of interest" description="Disordered" evidence="6">
    <location>
        <begin position="590"/>
        <end position="812"/>
    </location>
</feature>
<dbReference type="GO" id="GO:0005581">
    <property type="term" value="C:collagen trimer"/>
    <property type="evidence" value="ECO:0007669"/>
    <property type="project" value="UniProtKB-KW"/>
</dbReference>
<keyword evidence="9" id="KW-0176">Collagen</keyword>
<reference evidence="9" key="1">
    <citation type="submission" date="2020-07" db="EMBL/GenBank/DDBJ databases">
        <title>Clarias magur genome sequencing, assembly and annotation.</title>
        <authorList>
            <person name="Kushwaha B."/>
            <person name="Kumar R."/>
            <person name="Das P."/>
            <person name="Joshi C.G."/>
            <person name="Kumar D."/>
            <person name="Nagpure N.S."/>
            <person name="Pandey M."/>
            <person name="Agarwal S."/>
            <person name="Srivastava S."/>
            <person name="Singh M."/>
            <person name="Sahoo L."/>
            <person name="Jayasankar P."/>
            <person name="Meher P.K."/>
            <person name="Koringa P.G."/>
            <person name="Iquebal M.A."/>
            <person name="Das S.P."/>
            <person name="Bit A."/>
            <person name="Patnaik S."/>
            <person name="Patel N."/>
            <person name="Shah T.M."/>
            <person name="Hinsu A."/>
            <person name="Jena J.K."/>
        </authorList>
    </citation>
    <scope>NUCLEOTIDE SEQUENCE</scope>
    <source>
        <strain evidence="9">CIFAMagur01</strain>
        <tissue evidence="9">Testis</tissue>
    </source>
</reference>